<dbReference type="AlphaFoldDB" id="A0A426WW09"/>
<evidence type="ECO:0000256" key="1">
    <source>
        <dbReference type="SAM" id="MobiDB-lite"/>
    </source>
</evidence>
<reference evidence="2 3" key="1">
    <citation type="journal article" date="2014" name="Agronomy (Basel)">
        <title>A Draft Genome Sequence for Ensete ventricosum, the Drought-Tolerant Tree Against Hunger.</title>
        <authorList>
            <person name="Harrison J."/>
            <person name="Moore K.A."/>
            <person name="Paszkiewicz K."/>
            <person name="Jones T."/>
            <person name="Grant M."/>
            <person name="Ambacheew D."/>
            <person name="Muzemil S."/>
            <person name="Studholme D.J."/>
        </authorList>
    </citation>
    <scope>NUCLEOTIDE SEQUENCE [LARGE SCALE GENOMIC DNA]</scope>
</reference>
<accession>A0A426WW09</accession>
<feature type="non-terminal residue" evidence="2">
    <location>
        <position position="101"/>
    </location>
</feature>
<gene>
    <name evidence="2" type="ORF">B296_00059071</name>
</gene>
<comment type="caution">
    <text evidence="2">The sequence shown here is derived from an EMBL/GenBank/DDBJ whole genome shotgun (WGS) entry which is preliminary data.</text>
</comment>
<evidence type="ECO:0000313" key="3">
    <source>
        <dbReference type="Proteomes" id="UP000287651"/>
    </source>
</evidence>
<evidence type="ECO:0000313" key="2">
    <source>
        <dbReference type="EMBL" id="RRT31467.1"/>
    </source>
</evidence>
<feature type="region of interest" description="Disordered" evidence="1">
    <location>
        <begin position="16"/>
        <end position="101"/>
    </location>
</feature>
<protein>
    <submittedName>
        <fullName evidence="2">Uncharacterized protein</fullName>
    </submittedName>
</protein>
<organism evidence="2 3">
    <name type="scientific">Ensete ventricosum</name>
    <name type="common">Abyssinian banana</name>
    <name type="synonym">Musa ensete</name>
    <dbReference type="NCBI Taxonomy" id="4639"/>
    <lineage>
        <taxon>Eukaryota</taxon>
        <taxon>Viridiplantae</taxon>
        <taxon>Streptophyta</taxon>
        <taxon>Embryophyta</taxon>
        <taxon>Tracheophyta</taxon>
        <taxon>Spermatophyta</taxon>
        <taxon>Magnoliopsida</taxon>
        <taxon>Liliopsida</taxon>
        <taxon>Zingiberales</taxon>
        <taxon>Musaceae</taxon>
        <taxon>Ensete</taxon>
    </lineage>
</organism>
<sequence>MGNRFFRYACDAPAEVSQHWYQSQGSEEEERPTTARPRPRSPTKRWPIAAKASPQGRPASLAGVAARRGDNRPWANPLAARPQRGPAAGSPQGATAHDQPY</sequence>
<proteinExistence type="predicted"/>
<dbReference type="Proteomes" id="UP000287651">
    <property type="component" value="Unassembled WGS sequence"/>
</dbReference>
<name>A0A426WW09_ENSVE</name>
<dbReference type="EMBL" id="AMZH03039340">
    <property type="protein sequence ID" value="RRT31467.1"/>
    <property type="molecule type" value="Genomic_DNA"/>
</dbReference>